<comment type="caution">
    <text evidence="1">The sequence shown here is derived from an EMBL/GenBank/DDBJ whole genome shotgun (WGS) entry which is preliminary data.</text>
</comment>
<evidence type="ECO:0000313" key="1">
    <source>
        <dbReference type="EMBL" id="KAB0573395.1"/>
    </source>
</evidence>
<dbReference type="RefSeq" id="WP_128093110.1">
    <property type="nucleotide sequence ID" value="NZ_JBHEEN010000001.1"/>
</dbReference>
<proteinExistence type="predicted"/>
<dbReference type="AlphaFoldDB" id="A0A643F539"/>
<dbReference type="EMBL" id="VZPE01000001">
    <property type="protein sequence ID" value="KAB0573395.1"/>
    <property type="molecule type" value="Genomic_DNA"/>
</dbReference>
<name>A0A643F539_9HYPH</name>
<reference evidence="1" key="1">
    <citation type="submission" date="2019-09" db="EMBL/GenBank/DDBJ databases">
        <title>Draft genome sequences of 48 bacterial type strains from the CCUG.</title>
        <authorList>
            <person name="Tunovic T."/>
            <person name="Pineiro-Iglesias B."/>
            <person name="Unosson C."/>
            <person name="Inganas E."/>
            <person name="Ohlen M."/>
            <person name="Cardew S."/>
            <person name="Jensie-Markopoulos S."/>
            <person name="Salva-Serra F."/>
            <person name="Jaen-Luchoro D."/>
            <person name="Karlsson R."/>
            <person name="Svensson-Stadler L."/>
            <person name="Chun J."/>
            <person name="Moore E."/>
        </authorList>
    </citation>
    <scope>NUCLEOTIDE SEQUENCE</scope>
    <source>
        <strain evidence="1">CCUG 50899</strain>
    </source>
</reference>
<gene>
    <name evidence="1" type="ORF">F7Q93_02575</name>
</gene>
<organism evidence="1">
    <name type="scientific">Brucella pituitosa</name>
    <dbReference type="NCBI Taxonomy" id="571256"/>
    <lineage>
        <taxon>Bacteria</taxon>
        <taxon>Pseudomonadati</taxon>
        <taxon>Pseudomonadota</taxon>
        <taxon>Alphaproteobacteria</taxon>
        <taxon>Hyphomicrobiales</taxon>
        <taxon>Brucellaceae</taxon>
        <taxon>Brucella/Ochrobactrum group</taxon>
        <taxon>Brucella</taxon>
    </lineage>
</organism>
<accession>A0A643F539</accession>
<protein>
    <submittedName>
        <fullName evidence="1">Uncharacterized protein</fullName>
    </submittedName>
</protein>
<sequence length="136" mass="15144">MADTKFTPGPWRWEINRKHKSINLCGGLPANTFDKTVLGFERYGMNGAAPVFHNWNADGWGGPPKRVQELAVEKVGREHHADWFALIDHPNAHLIAAAPELYEALLRMKQWCEDEVGAELPCDSVNAALAKARGEV</sequence>